<evidence type="ECO:0000256" key="12">
    <source>
        <dbReference type="ARBA" id="ARBA00029523"/>
    </source>
</evidence>
<evidence type="ECO:0000256" key="6">
    <source>
        <dbReference type="ARBA" id="ARBA00022763"/>
    </source>
</evidence>
<name>A0AAW6U5D8_9MOLU</name>
<dbReference type="Proteomes" id="UP001431532">
    <property type="component" value="Unassembled WGS sequence"/>
</dbReference>
<comment type="cofactor">
    <cofactor evidence="13">
        <name>Mg(2+)</name>
        <dbReference type="ChEBI" id="CHEBI:18420"/>
    </cofactor>
    <text evidence="13">Binds 1 Mg(2+) ion per subunit.</text>
</comment>
<keyword evidence="8 13" id="KW-0460">Magnesium</keyword>
<dbReference type="GO" id="GO:0005737">
    <property type="term" value="C:cytoplasm"/>
    <property type="evidence" value="ECO:0007669"/>
    <property type="project" value="UniProtKB-SubCell"/>
</dbReference>
<evidence type="ECO:0000256" key="5">
    <source>
        <dbReference type="ARBA" id="ARBA00022759"/>
    </source>
</evidence>
<dbReference type="Pfam" id="PF03838">
    <property type="entry name" value="RecU"/>
    <property type="match status" value="1"/>
</dbReference>
<dbReference type="GO" id="GO:0003676">
    <property type="term" value="F:nucleic acid binding"/>
    <property type="evidence" value="ECO:0007669"/>
    <property type="project" value="InterPro"/>
</dbReference>
<dbReference type="NCBIfam" id="NF002581">
    <property type="entry name" value="PRK02234.1-2"/>
    <property type="match status" value="1"/>
</dbReference>
<proteinExistence type="inferred from homology"/>
<feature type="binding site" evidence="13">
    <location>
        <position position="75"/>
    </location>
    <ligand>
        <name>Mg(2+)</name>
        <dbReference type="ChEBI" id="CHEBI:18420"/>
    </ligand>
</feature>
<feature type="binding site" evidence="13">
    <location>
        <position position="77"/>
    </location>
    <ligand>
        <name>Mg(2+)</name>
        <dbReference type="ChEBI" id="CHEBI:18420"/>
    </ligand>
</feature>
<dbReference type="Gene3D" id="3.40.1350.10">
    <property type="match status" value="1"/>
</dbReference>
<keyword evidence="10 13" id="KW-0234">DNA repair</keyword>
<keyword evidence="3 13" id="KW-0540">Nuclease</keyword>
<dbReference type="NCBIfam" id="TIGR00648">
    <property type="entry name" value="recU"/>
    <property type="match status" value="1"/>
</dbReference>
<dbReference type="InterPro" id="IPR011335">
    <property type="entry name" value="Restrct_endonuc-II-like"/>
</dbReference>
<dbReference type="HAMAP" id="MF_00130">
    <property type="entry name" value="RecU"/>
    <property type="match status" value="1"/>
</dbReference>
<evidence type="ECO:0000256" key="13">
    <source>
        <dbReference type="HAMAP-Rule" id="MF_00130"/>
    </source>
</evidence>
<comment type="subcellular location">
    <subcellularLocation>
        <location evidence="1 13">Cytoplasm</location>
    </subcellularLocation>
</comment>
<keyword evidence="9 13" id="KW-0233">DNA recombination</keyword>
<dbReference type="NCBIfam" id="NF002584">
    <property type="entry name" value="PRK02234.1-5"/>
    <property type="match status" value="1"/>
</dbReference>
<feature type="binding site" evidence="13">
    <location>
        <position position="109"/>
    </location>
    <ligand>
        <name>Mg(2+)</name>
        <dbReference type="ChEBI" id="CHEBI:18420"/>
    </ligand>
</feature>
<keyword evidence="5 13" id="KW-0255">Endonuclease</keyword>
<evidence type="ECO:0000256" key="7">
    <source>
        <dbReference type="ARBA" id="ARBA00022801"/>
    </source>
</evidence>
<feature type="site" description="Transition state stabilizer" evidence="13">
    <location>
        <position position="92"/>
    </location>
</feature>
<evidence type="ECO:0000256" key="11">
    <source>
        <dbReference type="ARBA" id="ARBA00023447"/>
    </source>
</evidence>
<evidence type="ECO:0000313" key="15">
    <source>
        <dbReference type="Proteomes" id="UP001431532"/>
    </source>
</evidence>
<comment type="caution">
    <text evidence="14">The sequence shown here is derived from an EMBL/GenBank/DDBJ whole genome shotgun (WGS) entry which is preliminary data.</text>
</comment>
<evidence type="ECO:0000256" key="2">
    <source>
        <dbReference type="ARBA" id="ARBA00022490"/>
    </source>
</evidence>
<protein>
    <recommendedName>
        <fullName evidence="12 13">Holliday junction resolvase RecU</fullName>
        <ecNumber evidence="13">3.1.21.10</ecNumber>
    </recommendedName>
    <alternativeName>
        <fullName evidence="13">Recombination protein U homolog</fullName>
    </alternativeName>
</protein>
<keyword evidence="4 13" id="KW-0479">Metal-binding</keyword>
<dbReference type="GO" id="GO:0006281">
    <property type="term" value="P:DNA repair"/>
    <property type="evidence" value="ECO:0007669"/>
    <property type="project" value="UniProtKB-UniRule"/>
</dbReference>
<dbReference type="EC" id="3.1.21.10" evidence="13"/>
<organism evidence="14 15">
    <name type="scientific">Peloplasma aerotolerans</name>
    <dbReference type="NCBI Taxonomy" id="3044389"/>
    <lineage>
        <taxon>Bacteria</taxon>
        <taxon>Bacillati</taxon>
        <taxon>Mycoplasmatota</taxon>
        <taxon>Mollicutes</taxon>
        <taxon>Acholeplasmatales</taxon>
        <taxon>Acholeplasmataceae</taxon>
        <taxon>Peloplasma</taxon>
    </lineage>
</organism>
<comment type="catalytic activity">
    <reaction evidence="13">
        <text>Endonucleolytic cleavage at a junction such as a reciprocal single-stranded crossover between two homologous DNA duplexes (Holliday junction).</text>
        <dbReference type="EC" id="3.1.21.10"/>
    </reaction>
</comment>
<dbReference type="GO" id="GO:0006310">
    <property type="term" value="P:DNA recombination"/>
    <property type="evidence" value="ECO:0007669"/>
    <property type="project" value="UniProtKB-UniRule"/>
</dbReference>
<evidence type="ECO:0000256" key="8">
    <source>
        <dbReference type="ARBA" id="ARBA00022842"/>
    </source>
</evidence>
<evidence type="ECO:0000256" key="1">
    <source>
        <dbReference type="ARBA" id="ARBA00004496"/>
    </source>
</evidence>
<keyword evidence="6 13" id="KW-0227">DNA damage</keyword>
<sequence length="198" mass="23016">MVNYPIKRKKQVKSTNYANLGMTLESDIESTNSYYLDMGIAVIHKKPTPIQVVNVSYPARNKAKITEAYYKTPSTTDFNGIYKGMYIDFDAKETNSKTSMPLKNVHPHQIDHLRNVDKQKGISFLIVHFKAYNEYYLLPAQVLFEYWDMQYDKEKGRKSIPYSTFVERAYLIPFGYQPRLDYLKAVNLLLASETSSDH</sequence>
<evidence type="ECO:0000256" key="3">
    <source>
        <dbReference type="ARBA" id="ARBA00022722"/>
    </source>
</evidence>
<dbReference type="CDD" id="cd22354">
    <property type="entry name" value="RecU-like"/>
    <property type="match status" value="1"/>
</dbReference>
<dbReference type="SUPFAM" id="SSF52980">
    <property type="entry name" value="Restriction endonuclease-like"/>
    <property type="match status" value="1"/>
</dbReference>
<dbReference type="PIRSF" id="PIRSF037785">
    <property type="entry name" value="RecU"/>
    <property type="match status" value="1"/>
</dbReference>
<reference evidence="14" key="1">
    <citation type="submission" date="2023-05" db="EMBL/GenBank/DDBJ databases">
        <title>Mariniplasma microaerophilum sp. nov., a novel anaerobic mollicute isolated from terrestrial mud volcano, Taman Peninsula, Russia.</title>
        <authorList>
            <person name="Khomyakova M.A."/>
            <person name="Merkel A.Y."/>
            <person name="Slobodkin A.I."/>
        </authorList>
    </citation>
    <scope>NUCLEOTIDE SEQUENCE</scope>
    <source>
        <strain evidence="14">M4Ah</strain>
    </source>
</reference>
<keyword evidence="2 13" id="KW-0963">Cytoplasm</keyword>
<dbReference type="GO" id="GO:0008821">
    <property type="term" value="F:crossover junction DNA endonuclease activity"/>
    <property type="evidence" value="ECO:0007669"/>
    <property type="project" value="UniProtKB-EC"/>
</dbReference>
<dbReference type="AlphaFoldDB" id="A0AAW6U5D8"/>
<dbReference type="EMBL" id="JASCXW010000001">
    <property type="protein sequence ID" value="MDI6452045.1"/>
    <property type="molecule type" value="Genomic_DNA"/>
</dbReference>
<accession>A0AAW6U5D8</accession>
<keyword evidence="7 13" id="KW-0378">Hydrolase</keyword>
<comment type="function">
    <text evidence="13">Endonuclease that resolves Holliday junction intermediates in genetic recombination. Cleaves mobile four-strand junctions by introducing symmetrical nicks in paired strands. Promotes annealing of linear ssDNA with homologous dsDNA. Required for DNA repair, homologous recombination and chromosome segregation.</text>
</comment>
<dbReference type="GO" id="GO:0007059">
    <property type="term" value="P:chromosome segregation"/>
    <property type="evidence" value="ECO:0007669"/>
    <property type="project" value="UniProtKB-UniRule"/>
</dbReference>
<feature type="binding site" evidence="13">
    <location>
        <position position="90"/>
    </location>
    <ligand>
        <name>Mg(2+)</name>
        <dbReference type="ChEBI" id="CHEBI:18420"/>
    </ligand>
</feature>
<evidence type="ECO:0000256" key="4">
    <source>
        <dbReference type="ARBA" id="ARBA00022723"/>
    </source>
</evidence>
<evidence type="ECO:0000256" key="9">
    <source>
        <dbReference type="ARBA" id="ARBA00023172"/>
    </source>
</evidence>
<comment type="similarity">
    <text evidence="11 13">Belongs to the RecU family.</text>
</comment>
<dbReference type="InterPro" id="IPR004612">
    <property type="entry name" value="Resolv_RecU"/>
</dbReference>
<dbReference type="GO" id="GO:0000287">
    <property type="term" value="F:magnesium ion binding"/>
    <property type="evidence" value="ECO:0007669"/>
    <property type="project" value="UniProtKB-UniRule"/>
</dbReference>
<dbReference type="InterPro" id="IPR011856">
    <property type="entry name" value="tRNA_endonuc-like_dom_sf"/>
</dbReference>
<evidence type="ECO:0000313" key="14">
    <source>
        <dbReference type="EMBL" id="MDI6452045.1"/>
    </source>
</evidence>
<evidence type="ECO:0000256" key="10">
    <source>
        <dbReference type="ARBA" id="ARBA00023204"/>
    </source>
</evidence>
<keyword evidence="15" id="KW-1185">Reference proteome</keyword>
<gene>
    <name evidence="13 14" type="primary">recU</name>
    <name evidence="14" type="ORF">QJ521_00585</name>
</gene>